<evidence type="ECO:0000256" key="2">
    <source>
        <dbReference type="ARBA" id="ARBA00022741"/>
    </source>
</evidence>
<evidence type="ECO:0000256" key="4">
    <source>
        <dbReference type="ARBA" id="ARBA00022840"/>
    </source>
</evidence>
<dbReference type="SUPFAM" id="SSF52540">
    <property type="entry name" value="P-loop containing nucleoside triphosphate hydrolases"/>
    <property type="match status" value="1"/>
</dbReference>
<accession>A0ABR1FBR4</accession>
<feature type="domain" description="RecA family profile 1" evidence="8">
    <location>
        <begin position="38"/>
        <end position="222"/>
    </location>
</feature>
<dbReference type="Gene3D" id="3.40.50.300">
    <property type="entry name" value="P-loop containing nucleotide triphosphate hydrolases"/>
    <property type="match status" value="1"/>
</dbReference>
<keyword evidence="2" id="KW-0547">Nucleotide-binding</keyword>
<comment type="subcellular location">
    <subcellularLocation>
        <location evidence="1">Nucleus</location>
    </subcellularLocation>
</comment>
<dbReference type="PROSITE" id="PS50162">
    <property type="entry name" value="RECA_2"/>
    <property type="match status" value="1"/>
</dbReference>
<dbReference type="Pfam" id="PF06745">
    <property type="entry name" value="ATPase"/>
    <property type="match status" value="1"/>
</dbReference>
<keyword evidence="9" id="KW-0378">Hydrolase</keyword>
<reference evidence="9 10" key="1">
    <citation type="submission" date="2024-03" db="EMBL/GenBank/DDBJ databases">
        <title>Genome-scale model development and genomic sequencing of the oleaginous clade Lipomyces.</title>
        <authorList>
            <consortium name="Lawrence Berkeley National Laboratory"/>
            <person name="Czajka J.J."/>
            <person name="Han Y."/>
            <person name="Kim J."/>
            <person name="Mondo S.J."/>
            <person name="Hofstad B.A."/>
            <person name="Robles A."/>
            <person name="Haridas S."/>
            <person name="Riley R."/>
            <person name="LaButti K."/>
            <person name="Pangilinan J."/>
            <person name="Andreopoulos W."/>
            <person name="Lipzen A."/>
            <person name="Yan J."/>
            <person name="Wang M."/>
            <person name="Ng V."/>
            <person name="Grigoriev I.V."/>
            <person name="Spatafora J.W."/>
            <person name="Magnuson J.K."/>
            <person name="Baker S.E."/>
            <person name="Pomraning K.R."/>
        </authorList>
    </citation>
    <scope>NUCLEOTIDE SEQUENCE [LARGE SCALE GENOMIC DNA]</scope>
    <source>
        <strain evidence="9 10">Phaff 52-87</strain>
    </source>
</reference>
<feature type="compositionally biased region" description="Polar residues" evidence="7">
    <location>
        <begin position="431"/>
        <end position="441"/>
    </location>
</feature>
<feature type="compositionally biased region" description="Acidic residues" evidence="7">
    <location>
        <begin position="449"/>
        <end position="468"/>
    </location>
</feature>
<evidence type="ECO:0000256" key="7">
    <source>
        <dbReference type="SAM" id="MobiDB-lite"/>
    </source>
</evidence>
<keyword evidence="6" id="KW-0539">Nucleus</keyword>
<dbReference type="InterPro" id="IPR020588">
    <property type="entry name" value="RecA_ATP-bd"/>
</dbReference>
<sequence>MPTTSTDDSPCPHPSPGAQVHKLPRQSLSSYLKTIDAADNKISSRIETIDTITRGGLSRGKVTEIAGPPGSGKTSFAIQFVVSAVLEHKKVLWIDTASCVPLARILAALPTEYTQDPALLDRYVKHLQLSSLPHLLIFVMRPPEYLKDFDLVIIDDIATPLLAGFAFFVAKPASRTPVEANGRVSRAEDHGTKRARAAAELVSSISRLAAQHNSAVLLLSKMVSRIVKGQRARLVSVLGEEGDGGSAATTAASIWTRICLFRNDILLEVDEASSTQGTQSTSSSSLSRKRRYVIRGVPHACAVKCANVTYQNASLSVFRIVETGIANTDQWFETYASVEASQKRVAEVSSLLGASPKRKIARRFDEGTGTSKDIASCGFLSAKGRPATEEETQQRDNEARNDPQDSFHEMENLSEESIPTSQAETLLEAETSLNSSILQTDIKSREVPDSEDEDGADWSEIDVADLLS</sequence>
<proteinExistence type="predicted"/>
<dbReference type="PANTHER" id="PTHR46239:SF1">
    <property type="entry name" value="DNA REPAIR PROTEIN RAD51 HOMOLOG 3"/>
    <property type="match status" value="1"/>
</dbReference>
<dbReference type="InterPro" id="IPR027417">
    <property type="entry name" value="P-loop_NTPase"/>
</dbReference>
<dbReference type="RefSeq" id="XP_064770329.1">
    <property type="nucleotide sequence ID" value="XM_064915518.1"/>
</dbReference>
<feature type="compositionally biased region" description="Basic and acidic residues" evidence="7">
    <location>
        <begin position="386"/>
        <end position="411"/>
    </location>
</feature>
<evidence type="ECO:0000313" key="9">
    <source>
        <dbReference type="EMBL" id="KAK7207296.1"/>
    </source>
</evidence>
<organism evidence="9 10">
    <name type="scientific">Myxozyma melibiosi</name>
    <dbReference type="NCBI Taxonomy" id="54550"/>
    <lineage>
        <taxon>Eukaryota</taxon>
        <taxon>Fungi</taxon>
        <taxon>Dikarya</taxon>
        <taxon>Ascomycota</taxon>
        <taxon>Saccharomycotina</taxon>
        <taxon>Lipomycetes</taxon>
        <taxon>Lipomycetales</taxon>
        <taxon>Lipomycetaceae</taxon>
        <taxon>Myxozyma</taxon>
    </lineage>
</organism>
<dbReference type="InterPro" id="IPR014774">
    <property type="entry name" value="KaiC-like_dom"/>
</dbReference>
<gene>
    <name evidence="9" type="ORF">BZA70DRAFT_8977</name>
</gene>
<keyword evidence="3" id="KW-0227">DNA damage</keyword>
<evidence type="ECO:0000256" key="5">
    <source>
        <dbReference type="ARBA" id="ARBA00023204"/>
    </source>
</evidence>
<dbReference type="GO" id="GO:0016787">
    <property type="term" value="F:hydrolase activity"/>
    <property type="evidence" value="ECO:0007669"/>
    <property type="project" value="UniProtKB-KW"/>
</dbReference>
<name>A0ABR1FBR4_9ASCO</name>
<evidence type="ECO:0000256" key="6">
    <source>
        <dbReference type="ARBA" id="ARBA00023242"/>
    </source>
</evidence>
<feature type="compositionally biased region" description="Polar residues" evidence="7">
    <location>
        <begin position="415"/>
        <end position="424"/>
    </location>
</feature>
<evidence type="ECO:0000256" key="3">
    <source>
        <dbReference type="ARBA" id="ARBA00022763"/>
    </source>
</evidence>
<dbReference type="PANTHER" id="PTHR46239">
    <property type="entry name" value="DNA REPAIR PROTEIN RAD51 HOMOLOG 3 RAD51C"/>
    <property type="match status" value="1"/>
</dbReference>
<keyword evidence="5" id="KW-0234">DNA repair</keyword>
<dbReference type="InterPro" id="IPR052093">
    <property type="entry name" value="HR_Repair_Mediator"/>
</dbReference>
<keyword evidence="10" id="KW-1185">Reference proteome</keyword>
<dbReference type="GeneID" id="90041030"/>
<feature type="region of interest" description="Disordered" evidence="7">
    <location>
        <begin position="382"/>
        <end position="468"/>
    </location>
</feature>
<protein>
    <submittedName>
        <fullName evidence="9">P-loop containing nucleoside triphosphate hydrolase protein</fullName>
    </submittedName>
</protein>
<dbReference type="EMBL" id="JBBJBU010000001">
    <property type="protein sequence ID" value="KAK7207296.1"/>
    <property type="molecule type" value="Genomic_DNA"/>
</dbReference>
<keyword evidence="4" id="KW-0067">ATP-binding</keyword>
<dbReference type="Proteomes" id="UP001498771">
    <property type="component" value="Unassembled WGS sequence"/>
</dbReference>
<evidence type="ECO:0000256" key="1">
    <source>
        <dbReference type="ARBA" id="ARBA00004123"/>
    </source>
</evidence>
<comment type="caution">
    <text evidence="9">The sequence shown here is derived from an EMBL/GenBank/DDBJ whole genome shotgun (WGS) entry which is preliminary data.</text>
</comment>
<feature type="region of interest" description="Disordered" evidence="7">
    <location>
        <begin position="1"/>
        <end position="20"/>
    </location>
</feature>
<evidence type="ECO:0000313" key="10">
    <source>
        <dbReference type="Proteomes" id="UP001498771"/>
    </source>
</evidence>
<evidence type="ECO:0000259" key="8">
    <source>
        <dbReference type="PROSITE" id="PS50162"/>
    </source>
</evidence>